<dbReference type="AlphaFoldDB" id="A0A0H3CEE7"/>
<dbReference type="CDD" id="cd06170">
    <property type="entry name" value="LuxR_C_like"/>
    <property type="match status" value="1"/>
</dbReference>
<evidence type="ECO:0000259" key="4">
    <source>
        <dbReference type="PROSITE" id="PS50043"/>
    </source>
</evidence>
<keyword evidence="2" id="KW-0238">DNA-binding</keyword>
<dbReference type="InterPro" id="IPR036388">
    <property type="entry name" value="WH-like_DNA-bd_sf"/>
</dbReference>
<evidence type="ECO:0000256" key="3">
    <source>
        <dbReference type="ARBA" id="ARBA00023163"/>
    </source>
</evidence>
<dbReference type="GO" id="GO:0003677">
    <property type="term" value="F:DNA binding"/>
    <property type="evidence" value="ECO:0007669"/>
    <property type="project" value="UniProtKB-KW"/>
</dbReference>
<accession>A0A0H3CEE7</accession>
<proteinExistence type="predicted"/>
<dbReference type="PANTHER" id="PTHR44688:SF16">
    <property type="entry name" value="DNA-BINDING TRANSCRIPTIONAL ACTIVATOR DEVR_DOSR"/>
    <property type="match status" value="1"/>
</dbReference>
<evidence type="ECO:0000256" key="2">
    <source>
        <dbReference type="ARBA" id="ARBA00023125"/>
    </source>
</evidence>
<dbReference type="GO" id="GO:0006355">
    <property type="term" value="P:regulation of DNA-templated transcription"/>
    <property type="evidence" value="ECO:0007669"/>
    <property type="project" value="InterPro"/>
</dbReference>
<dbReference type="Proteomes" id="UP000002363">
    <property type="component" value="Chromosome"/>
</dbReference>
<keyword evidence="1" id="KW-0805">Transcription regulation</keyword>
<dbReference type="STRING" id="716541.ECL_00062"/>
<organism evidence="5 6">
    <name type="scientific">Enterobacter cloacae subsp. cloacae (strain ATCC 13047 / DSM 30054 / NBRC 13535 / NCTC 10005 / WDCM 00083 / NCDC 279-56)</name>
    <dbReference type="NCBI Taxonomy" id="716541"/>
    <lineage>
        <taxon>Bacteria</taxon>
        <taxon>Pseudomonadati</taxon>
        <taxon>Pseudomonadota</taxon>
        <taxon>Gammaproteobacteria</taxon>
        <taxon>Enterobacterales</taxon>
        <taxon>Enterobacteriaceae</taxon>
        <taxon>Enterobacter</taxon>
        <taxon>Enterobacter cloacae complex</taxon>
    </lineage>
</organism>
<dbReference type="eggNOG" id="COG2197">
    <property type="taxonomic scope" value="Bacteria"/>
</dbReference>
<evidence type="ECO:0000313" key="5">
    <source>
        <dbReference type="EMBL" id="ADF59630.1"/>
    </source>
</evidence>
<dbReference type="Gene3D" id="1.10.10.10">
    <property type="entry name" value="Winged helix-like DNA-binding domain superfamily/Winged helix DNA-binding domain"/>
    <property type="match status" value="1"/>
</dbReference>
<evidence type="ECO:0000313" key="6">
    <source>
        <dbReference type="Proteomes" id="UP000002363"/>
    </source>
</evidence>
<dbReference type="PATRIC" id="fig|716541.4.peg.359"/>
<keyword evidence="6" id="KW-1185">Reference proteome</keyword>
<dbReference type="InterPro" id="IPR016032">
    <property type="entry name" value="Sig_transdc_resp-reg_C-effctor"/>
</dbReference>
<dbReference type="PRINTS" id="PR00038">
    <property type="entry name" value="HTHLUXR"/>
</dbReference>
<dbReference type="SUPFAM" id="SSF46894">
    <property type="entry name" value="C-terminal effector domain of the bipartite response regulators"/>
    <property type="match status" value="1"/>
</dbReference>
<name>A0A0H3CEE7_ENTCC</name>
<dbReference type="OrthoDB" id="281302at2"/>
<dbReference type="Pfam" id="PF00196">
    <property type="entry name" value="GerE"/>
    <property type="match status" value="1"/>
</dbReference>
<dbReference type="KEGG" id="enc:ECL_00062"/>
<sequence>MIFSEFTFRIIVFYRVNILQEMISDALRKLLPEYSLQISIVESTEQLFDAISDGQVDIVMAEFSYLFNHKSWSVQTSNRLNMLCHTHHVKRVLFVPELQYGLLKRVLEMKYELTLSLQDEPGELKRELQALLRAEEARPRVSSYLKGMMRAGARSRSVLSAREWEVLHLLVEGYTVTEIAQLRSRSASTIATQKHNAMKKLNLTNHSELIKYLQMAGRIGS</sequence>
<evidence type="ECO:0000256" key="1">
    <source>
        <dbReference type="ARBA" id="ARBA00023015"/>
    </source>
</evidence>
<feature type="domain" description="HTH luxR-type" evidence="4">
    <location>
        <begin position="152"/>
        <end position="217"/>
    </location>
</feature>
<dbReference type="SMART" id="SM00421">
    <property type="entry name" value="HTH_LUXR"/>
    <property type="match status" value="1"/>
</dbReference>
<dbReference type="EnsemblBacteria" id="ADF59630">
    <property type="protein sequence ID" value="ADF59630"/>
    <property type="gene ID" value="ECL_00062"/>
</dbReference>
<gene>
    <name evidence="5" type="ordered locus">ECL_00062</name>
</gene>
<keyword evidence="3" id="KW-0804">Transcription</keyword>
<dbReference type="HOGENOM" id="CLU_1265087_0_0_6"/>
<dbReference type="PROSITE" id="PS50043">
    <property type="entry name" value="HTH_LUXR_2"/>
    <property type="match status" value="1"/>
</dbReference>
<dbReference type="PANTHER" id="PTHR44688">
    <property type="entry name" value="DNA-BINDING TRANSCRIPTIONAL ACTIVATOR DEVR_DOSR"/>
    <property type="match status" value="1"/>
</dbReference>
<reference evidence="5 6" key="1">
    <citation type="journal article" date="2010" name="J. Bacteriol.">
        <title>Complete genome sequence of Enterobacter cloacae subsp. cloacae type strain ATCC 13047.</title>
        <authorList>
            <person name="Ren Y."/>
            <person name="Ren Y."/>
            <person name="Zhou Z."/>
            <person name="Guo X."/>
            <person name="Li Y."/>
            <person name="Feng L."/>
            <person name="Wang L."/>
        </authorList>
    </citation>
    <scope>NUCLEOTIDE SEQUENCE [LARGE SCALE GENOMIC DNA]</scope>
    <source>
        <strain evidence="6">ATCC 13047 / DSM 30054 / NBRC 13535 / NCTC 10005 / WDCM 00083 / NCDC 279-56</strain>
    </source>
</reference>
<protein>
    <recommendedName>
        <fullName evidence="4">HTH luxR-type domain-containing protein</fullName>
    </recommendedName>
</protein>
<dbReference type="EMBL" id="CP001918">
    <property type="protein sequence ID" value="ADF59630.1"/>
    <property type="molecule type" value="Genomic_DNA"/>
</dbReference>
<dbReference type="InterPro" id="IPR000792">
    <property type="entry name" value="Tscrpt_reg_LuxR_C"/>
</dbReference>